<dbReference type="PANTHER" id="PTHR46546">
    <property type="entry name" value="SHEWANELLA-LIKE PROTEIN PHOSPHATASE 1"/>
    <property type="match status" value="1"/>
</dbReference>
<dbReference type="Gene3D" id="3.60.21.10">
    <property type="match status" value="1"/>
</dbReference>
<feature type="transmembrane region" description="Helical" evidence="1">
    <location>
        <begin position="21"/>
        <end position="41"/>
    </location>
</feature>
<evidence type="ECO:0000313" key="4">
    <source>
        <dbReference type="Proteomes" id="UP000006671"/>
    </source>
</evidence>
<dbReference type="GeneID" id="8851182"/>
<feature type="domain" description="Calcineurin-like phosphoesterase" evidence="2">
    <location>
        <begin position="49"/>
        <end position="113"/>
    </location>
</feature>
<dbReference type="GO" id="GO:0016787">
    <property type="term" value="F:hydrolase activity"/>
    <property type="evidence" value="ECO:0007669"/>
    <property type="project" value="InterPro"/>
</dbReference>
<gene>
    <name evidence="3" type="ORF">NAEGRDRAFT_70668</name>
</gene>
<keyword evidence="1" id="KW-1133">Transmembrane helix</keyword>
<proteinExistence type="predicted"/>
<dbReference type="AlphaFoldDB" id="D2VNZ0"/>
<evidence type="ECO:0000313" key="3">
    <source>
        <dbReference type="EMBL" id="EFC41504.1"/>
    </source>
</evidence>
<organism evidence="4">
    <name type="scientific">Naegleria gruberi</name>
    <name type="common">Amoeba</name>
    <dbReference type="NCBI Taxonomy" id="5762"/>
    <lineage>
        <taxon>Eukaryota</taxon>
        <taxon>Discoba</taxon>
        <taxon>Heterolobosea</taxon>
        <taxon>Tetramitia</taxon>
        <taxon>Eutetramitia</taxon>
        <taxon>Vahlkampfiidae</taxon>
        <taxon>Naegleria</taxon>
    </lineage>
</organism>
<sequence length="133" mass="15025">MLKNQTLGNHNGKQYNFGRELLTTITMMIILVIGLCTLFCAQPSEASEVVAIGDLHGDYSMFLELLNYLNLTRDETSGWINTGDVELIQTGDVLDRGEYGLELVRLFMNNTNNSKVEMLIGKYLLMMYFGQLC</sequence>
<dbReference type="OrthoDB" id="5976022at2759"/>
<keyword evidence="1" id="KW-0472">Membrane</keyword>
<protein>
    <submittedName>
        <fullName evidence="3">Predicted protein</fullName>
    </submittedName>
</protein>
<dbReference type="InParanoid" id="D2VNZ0"/>
<dbReference type="VEuPathDB" id="AmoebaDB:NAEGRDRAFT_70668"/>
<dbReference type="SUPFAM" id="SSF56300">
    <property type="entry name" value="Metallo-dependent phosphatases"/>
    <property type="match status" value="1"/>
</dbReference>
<dbReference type="EMBL" id="GG738885">
    <property type="protein sequence ID" value="EFC41504.1"/>
    <property type="molecule type" value="Genomic_DNA"/>
</dbReference>
<dbReference type="RefSeq" id="XP_002674248.1">
    <property type="nucleotide sequence ID" value="XM_002674202.1"/>
</dbReference>
<dbReference type="PANTHER" id="PTHR46546:SF4">
    <property type="entry name" value="SHEWANELLA-LIKE PROTEIN PHOSPHATASE 1"/>
    <property type="match status" value="1"/>
</dbReference>
<dbReference type="Proteomes" id="UP000006671">
    <property type="component" value="Unassembled WGS sequence"/>
</dbReference>
<dbReference type="InterPro" id="IPR004843">
    <property type="entry name" value="Calcineurin-like_PHP"/>
</dbReference>
<dbReference type="KEGG" id="ngr:NAEGRDRAFT_70668"/>
<dbReference type="Pfam" id="PF00149">
    <property type="entry name" value="Metallophos"/>
    <property type="match status" value="1"/>
</dbReference>
<dbReference type="InterPro" id="IPR029052">
    <property type="entry name" value="Metallo-depent_PP-like"/>
</dbReference>
<evidence type="ECO:0000256" key="1">
    <source>
        <dbReference type="SAM" id="Phobius"/>
    </source>
</evidence>
<accession>D2VNZ0</accession>
<keyword evidence="1" id="KW-0812">Transmembrane</keyword>
<keyword evidence="4" id="KW-1185">Reference proteome</keyword>
<reference evidence="3 4" key="1">
    <citation type="journal article" date="2010" name="Cell">
        <title>The genome of Naegleria gruberi illuminates early eukaryotic versatility.</title>
        <authorList>
            <person name="Fritz-Laylin L.K."/>
            <person name="Prochnik S.E."/>
            <person name="Ginger M.L."/>
            <person name="Dacks J.B."/>
            <person name="Carpenter M.L."/>
            <person name="Field M.C."/>
            <person name="Kuo A."/>
            <person name="Paredez A."/>
            <person name="Chapman J."/>
            <person name="Pham J."/>
            <person name="Shu S."/>
            <person name="Neupane R."/>
            <person name="Cipriano M."/>
            <person name="Mancuso J."/>
            <person name="Tu H."/>
            <person name="Salamov A."/>
            <person name="Lindquist E."/>
            <person name="Shapiro H."/>
            <person name="Lucas S."/>
            <person name="Grigoriev I.V."/>
            <person name="Cande W.Z."/>
            <person name="Fulton C."/>
            <person name="Rokhsar D.S."/>
            <person name="Dawson S.C."/>
        </authorList>
    </citation>
    <scope>NUCLEOTIDE SEQUENCE [LARGE SCALE GENOMIC DNA]</scope>
    <source>
        <strain evidence="3 4">NEG-M</strain>
    </source>
</reference>
<evidence type="ECO:0000259" key="2">
    <source>
        <dbReference type="Pfam" id="PF00149"/>
    </source>
</evidence>
<name>D2VNZ0_NAEGR</name>